<protein>
    <submittedName>
        <fullName evidence="1">Uncharacterized protein</fullName>
    </submittedName>
</protein>
<evidence type="ECO:0000313" key="2">
    <source>
        <dbReference type="Proteomes" id="UP000295611"/>
    </source>
</evidence>
<dbReference type="Proteomes" id="UP000295611">
    <property type="component" value="Unassembled WGS sequence"/>
</dbReference>
<evidence type="ECO:0000313" key="1">
    <source>
        <dbReference type="EMBL" id="TDR81368.1"/>
    </source>
</evidence>
<keyword evidence="2" id="KW-1185">Reference proteome</keyword>
<dbReference type="EMBL" id="SNZP01000003">
    <property type="protein sequence ID" value="TDR81368.1"/>
    <property type="molecule type" value="Genomic_DNA"/>
</dbReference>
<gene>
    <name evidence="1" type="ORF">DFP86_10321</name>
</gene>
<dbReference type="AlphaFoldDB" id="A0A4R7B983"/>
<name>A0A4R7B983_9NEIS</name>
<dbReference type="RefSeq" id="WP_133678750.1">
    <property type="nucleotide sequence ID" value="NZ_SNZP01000003.1"/>
</dbReference>
<proteinExistence type="predicted"/>
<reference evidence="1 2" key="1">
    <citation type="submission" date="2019-03" db="EMBL/GenBank/DDBJ databases">
        <title>Genomic Encyclopedia of Type Strains, Phase III (KMG-III): the genomes of soil and plant-associated and newly described type strains.</title>
        <authorList>
            <person name="Whitman W."/>
        </authorList>
    </citation>
    <scope>NUCLEOTIDE SEQUENCE [LARGE SCALE GENOMIC DNA]</scope>
    <source>
        <strain evidence="1 2">CECT 8976</strain>
    </source>
</reference>
<accession>A0A4R7B983</accession>
<comment type="caution">
    <text evidence="1">The sequence shown here is derived from an EMBL/GenBank/DDBJ whole genome shotgun (WGS) entry which is preliminary data.</text>
</comment>
<organism evidence="1 2">
    <name type="scientific">Paludibacterium purpuratum</name>
    <dbReference type="NCBI Taxonomy" id="1144873"/>
    <lineage>
        <taxon>Bacteria</taxon>
        <taxon>Pseudomonadati</taxon>
        <taxon>Pseudomonadota</taxon>
        <taxon>Betaproteobacteria</taxon>
        <taxon>Neisseriales</taxon>
        <taxon>Chromobacteriaceae</taxon>
        <taxon>Paludibacterium</taxon>
    </lineage>
</organism>
<sequence>MASEHAHPAFTDSPSLCTLALDRLADTQLRLAEYTGALLRIEQALRRARTLPADQLHAALATPCAELQRQTRQLIALL</sequence>